<dbReference type="Pfam" id="PF03976">
    <property type="entry name" value="PPK2"/>
    <property type="match status" value="1"/>
</dbReference>
<dbReference type="PANTHER" id="PTHR34383:SF3">
    <property type="entry name" value="POLYPHOSPHATE:AMP PHOSPHOTRANSFERASE"/>
    <property type="match status" value="1"/>
</dbReference>
<dbReference type="InterPro" id="IPR027417">
    <property type="entry name" value="P-loop_NTPase"/>
</dbReference>
<keyword evidence="3" id="KW-0418">Kinase</keyword>
<keyword evidence="6" id="KW-1185">Reference proteome</keyword>
<dbReference type="Gene3D" id="3.40.50.300">
    <property type="entry name" value="P-loop containing nucleotide triphosphate hydrolases"/>
    <property type="match status" value="1"/>
</dbReference>
<dbReference type="SUPFAM" id="SSF52540">
    <property type="entry name" value="P-loop containing nucleoside triphosphate hydrolases"/>
    <property type="match status" value="1"/>
</dbReference>
<dbReference type="GO" id="GO:0008976">
    <property type="term" value="F:polyphosphate kinase activity"/>
    <property type="evidence" value="ECO:0007669"/>
    <property type="project" value="InterPro"/>
</dbReference>
<proteinExistence type="inferred from homology"/>
<comment type="similarity">
    <text evidence="1">Belongs to the polyphosphate kinase 2 (PPK2) family. Class I subfamily.</text>
</comment>
<organism evidence="5 6">
    <name type="scientific">Aureibacter tunicatorum</name>
    <dbReference type="NCBI Taxonomy" id="866807"/>
    <lineage>
        <taxon>Bacteria</taxon>
        <taxon>Pseudomonadati</taxon>
        <taxon>Bacteroidota</taxon>
        <taxon>Cytophagia</taxon>
        <taxon>Cytophagales</taxon>
        <taxon>Persicobacteraceae</taxon>
        <taxon>Aureibacter</taxon>
    </lineage>
</organism>
<dbReference type="AlphaFoldDB" id="A0AAE4BSQ5"/>
<evidence type="ECO:0000256" key="2">
    <source>
        <dbReference type="ARBA" id="ARBA00022679"/>
    </source>
</evidence>
<dbReference type="NCBIfam" id="TIGR03709">
    <property type="entry name" value="PPK2_rel_1"/>
    <property type="match status" value="1"/>
</dbReference>
<protein>
    <submittedName>
        <fullName evidence="5">PPK2 family polyphosphate:nucleotide phosphotransferase</fullName>
    </submittedName>
</protein>
<reference evidence="5" key="1">
    <citation type="submission" date="2023-07" db="EMBL/GenBank/DDBJ databases">
        <title>Genomic Encyclopedia of Type Strains, Phase IV (KMG-IV): sequencing the most valuable type-strain genomes for metagenomic binning, comparative biology and taxonomic classification.</title>
        <authorList>
            <person name="Goeker M."/>
        </authorList>
    </citation>
    <scope>NUCLEOTIDE SEQUENCE</scope>
    <source>
        <strain evidence="5">DSM 26174</strain>
    </source>
</reference>
<dbReference type="Proteomes" id="UP001185092">
    <property type="component" value="Unassembled WGS sequence"/>
</dbReference>
<sequence>MHHLDPNILFNGDRKIKLSEFSPNYINHYHSEKEALSKLANDIESLKALQYKLYAQSNYSILIVLQAIDAAGKDSLIKHVFSGINPQGCNVHSFKTPNDEELKHNYLWRYYKALPPKGMIGIFNRSYYEDVLIKKVHPELVLHENLPNIKSTKDIDEKFWNARYKEIKRLEKTLLNTGTIILKFFLNLSQEEQTKRFISRIDEERKNWKFSNSDMTERQYWNDYQLAFENMLNKTATKEAPWYIIPADNKWFTRVAVGDIISSKLNELDLHTPEVSKEKKKELNKIKNILKKEL</sequence>
<name>A0AAE4BSQ5_9BACT</name>
<feature type="domain" description="Polyphosphate kinase-2-related" evidence="4">
    <location>
        <begin position="32"/>
        <end position="267"/>
    </location>
</feature>
<dbReference type="GO" id="GO:0006797">
    <property type="term" value="P:polyphosphate metabolic process"/>
    <property type="evidence" value="ECO:0007669"/>
    <property type="project" value="InterPro"/>
</dbReference>
<evidence type="ECO:0000256" key="1">
    <source>
        <dbReference type="ARBA" id="ARBA00009924"/>
    </source>
</evidence>
<comment type="caution">
    <text evidence="5">The sequence shown here is derived from an EMBL/GenBank/DDBJ whole genome shotgun (WGS) entry which is preliminary data.</text>
</comment>
<dbReference type="EMBL" id="JAVDQD010000002">
    <property type="protein sequence ID" value="MDR6239068.1"/>
    <property type="molecule type" value="Genomic_DNA"/>
</dbReference>
<dbReference type="PIRSF" id="PIRSF028756">
    <property type="entry name" value="PPK2_prd"/>
    <property type="match status" value="1"/>
</dbReference>
<evidence type="ECO:0000259" key="4">
    <source>
        <dbReference type="Pfam" id="PF03976"/>
    </source>
</evidence>
<gene>
    <name evidence="5" type="ORF">HNQ88_002105</name>
</gene>
<dbReference type="PANTHER" id="PTHR34383">
    <property type="entry name" value="POLYPHOSPHATE:AMP PHOSPHOTRANSFERASE-RELATED"/>
    <property type="match status" value="1"/>
</dbReference>
<dbReference type="InterPro" id="IPR022300">
    <property type="entry name" value="PPK2-rel_1"/>
</dbReference>
<dbReference type="InterPro" id="IPR022488">
    <property type="entry name" value="PPK2-related"/>
</dbReference>
<evidence type="ECO:0000313" key="6">
    <source>
        <dbReference type="Proteomes" id="UP001185092"/>
    </source>
</evidence>
<dbReference type="InterPro" id="IPR016898">
    <property type="entry name" value="Polyphosphate_phosphotransfera"/>
</dbReference>
<accession>A0AAE4BSQ5</accession>
<evidence type="ECO:0000256" key="3">
    <source>
        <dbReference type="ARBA" id="ARBA00022777"/>
    </source>
</evidence>
<keyword evidence="2" id="KW-0808">Transferase</keyword>
<dbReference type="RefSeq" id="WP_309938584.1">
    <property type="nucleotide sequence ID" value="NZ_AP025305.1"/>
</dbReference>
<evidence type="ECO:0000313" key="5">
    <source>
        <dbReference type="EMBL" id="MDR6239068.1"/>
    </source>
</evidence>